<evidence type="ECO:0000313" key="2">
    <source>
        <dbReference type="Proteomes" id="UP000504636"/>
    </source>
</evidence>
<dbReference type="RefSeq" id="XP_033568881.1">
    <property type="nucleotide sequence ID" value="XM_033724027.1"/>
</dbReference>
<accession>A0A6A6Y278</accession>
<evidence type="ECO:0000313" key="1">
    <source>
        <dbReference type="EMBL" id="KAF2801917.1"/>
    </source>
</evidence>
<dbReference type="OrthoDB" id="4135854at2759"/>
<protein>
    <submittedName>
        <fullName evidence="1 3">Uncharacterized protein</fullName>
    </submittedName>
</protein>
<dbReference type="EMBL" id="MU003726">
    <property type="protein sequence ID" value="KAF2801917.1"/>
    <property type="molecule type" value="Genomic_DNA"/>
</dbReference>
<gene>
    <name evidence="1 3" type="ORF">BDZ99DRAFT_504187</name>
</gene>
<reference evidence="3" key="2">
    <citation type="submission" date="2020-04" db="EMBL/GenBank/DDBJ databases">
        <authorList>
            <consortium name="NCBI Genome Project"/>
        </authorList>
    </citation>
    <scope>NUCLEOTIDE SEQUENCE</scope>
    <source>
        <strain evidence="3">CBS 304.34</strain>
    </source>
</reference>
<reference evidence="1 3" key="1">
    <citation type="journal article" date="2020" name="Stud. Mycol.">
        <title>101 Dothideomycetes genomes: a test case for predicting lifestyles and emergence of pathogens.</title>
        <authorList>
            <person name="Haridas S."/>
            <person name="Albert R."/>
            <person name="Binder M."/>
            <person name="Bloem J."/>
            <person name="Labutti K."/>
            <person name="Salamov A."/>
            <person name="Andreopoulos B."/>
            <person name="Baker S."/>
            <person name="Barry K."/>
            <person name="Bills G."/>
            <person name="Bluhm B."/>
            <person name="Cannon C."/>
            <person name="Castanera R."/>
            <person name="Culley D."/>
            <person name="Daum C."/>
            <person name="Ezra D."/>
            <person name="Gonzalez J."/>
            <person name="Henrissat B."/>
            <person name="Kuo A."/>
            <person name="Liang C."/>
            <person name="Lipzen A."/>
            <person name="Lutzoni F."/>
            <person name="Magnuson J."/>
            <person name="Mondo S."/>
            <person name="Nolan M."/>
            <person name="Ohm R."/>
            <person name="Pangilinan J."/>
            <person name="Park H.-J."/>
            <person name="Ramirez L."/>
            <person name="Alfaro M."/>
            <person name="Sun H."/>
            <person name="Tritt A."/>
            <person name="Yoshinaga Y."/>
            <person name="Zwiers L.-H."/>
            <person name="Turgeon B."/>
            <person name="Goodwin S."/>
            <person name="Spatafora J."/>
            <person name="Crous P."/>
            <person name="Grigoriev I."/>
        </authorList>
    </citation>
    <scope>NUCLEOTIDE SEQUENCE</scope>
    <source>
        <strain evidence="1 3">CBS 304.34</strain>
    </source>
</reference>
<proteinExistence type="predicted"/>
<organism evidence="1">
    <name type="scientific">Mytilinidion resinicola</name>
    <dbReference type="NCBI Taxonomy" id="574789"/>
    <lineage>
        <taxon>Eukaryota</taxon>
        <taxon>Fungi</taxon>
        <taxon>Dikarya</taxon>
        <taxon>Ascomycota</taxon>
        <taxon>Pezizomycotina</taxon>
        <taxon>Dothideomycetes</taxon>
        <taxon>Pleosporomycetidae</taxon>
        <taxon>Mytilinidiales</taxon>
        <taxon>Mytilinidiaceae</taxon>
        <taxon>Mytilinidion</taxon>
    </lineage>
</organism>
<dbReference type="Proteomes" id="UP000504636">
    <property type="component" value="Unplaced"/>
</dbReference>
<dbReference type="GeneID" id="54464920"/>
<name>A0A6A6Y278_9PEZI</name>
<evidence type="ECO:0000313" key="3">
    <source>
        <dbReference type="RefSeq" id="XP_033568881.1"/>
    </source>
</evidence>
<reference evidence="3" key="3">
    <citation type="submission" date="2025-04" db="UniProtKB">
        <authorList>
            <consortium name="RefSeq"/>
        </authorList>
    </citation>
    <scope>IDENTIFICATION</scope>
    <source>
        <strain evidence="3">CBS 304.34</strain>
    </source>
</reference>
<sequence length="245" mass="27496">MAVDLFQLYRREPVSLRAMLFEAACHRASLYDLPYPISYENHVIQDIITNLSSPTSGTTLATCLLANVKRRSGESSSMHWRAAQKMIAVNGGLLSFRDEPLVFTKHTWAAIALSGTSNGFMDQPLHREGYEELKGLLLKRKSTTLKVLPTSQADEEQQNDYVRSKVFKTPTALKRLVKRTQESIEDHQKSPSVKASCRFAIIIFLTSAMQDYGDFSRAVESYLASVAEHLDQKSDDSALSPEHLL</sequence>
<dbReference type="AlphaFoldDB" id="A0A6A6Y278"/>
<keyword evidence="2" id="KW-1185">Reference proteome</keyword>